<gene>
    <name evidence="7" type="ORF">K8W01_10625</name>
</gene>
<evidence type="ECO:0000256" key="1">
    <source>
        <dbReference type="ARBA" id="ARBA00022617"/>
    </source>
</evidence>
<evidence type="ECO:0000313" key="7">
    <source>
        <dbReference type="EMBL" id="HJE24102.1"/>
    </source>
</evidence>
<reference evidence="7" key="2">
    <citation type="submission" date="2021-09" db="EMBL/GenBank/DDBJ databases">
        <authorList>
            <person name="Gilroy R."/>
        </authorList>
    </citation>
    <scope>NUCLEOTIDE SEQUENCE</scope>
    <source>
        <strain evidence="7">316</strain>
    </source>
</reference>
<dbReference type="GO" id="GO:0020037">
    <property type="term" value="F:heme binding"/>
    <property type="evidence" value="ECO:0007669"/>
    <property type="project" value="InterPro"/>
</dbReference>
<dbReference type="InterPro" id="IPR009056">
    <property type="entry name" value="Cyt_c-like_dom"/>
</dbReference>
<dbReference type="EMBL" id="DYYG01000033">
    <property type="protein sequence ID" value="HJE24102.1"/>
    <property type="molecule type" value="Genomic_DNA"/>
</dbReference>
<evidence type="ECO:0000256" key="2">
    <source>
        <dbReference type="ARBA" id="ARBA00022723"/>
    </source>
</evidence>
<keyword evidence="2 4" id="KW-0479">Metal-binding</keyword>
<dbReference type="AlphaFoldDB" id="A0A921E2X0"/>
<name>A0A921E2X0_9HYPH</name>
<dbReference type="GO" id="GO:0046872">
    <property type="term" value="F:metal ion binding"/>
    <property type="evidence" value="ECO:0007669"/>
    <property type="project" value="UniProtKB-KW"/>
</dbReference>
<dbReference type="Gene3D" id="1.10.760.10">
    <property type="entry name" value="Cytochrome c-like domain"/>
    <property type="match status" value="1"/>
</dbReference>
<organism evidence="7 8">
    <name type="scientific">Methylorubrum populi</name>
    <dbReference type="NCBI Taxonomy" id="223967"/>
    <lineage>
        <taxon>Bacteria</taxon>
        <taxon>Pseudomonadati</taxon>
        <taxon>Pseudomonadota</taxon>
        <taxon>Alphaproteobacteria</taxon>
        <taxon>Hyphomicrobiales</taxon>
        <taxon>Methylobacteriaceae</taxon>
        <taxon>Methylorubrum</taxon>
    </lineage>
</organism>
<keyword evidence="3 4" id="KW-0408">Iron</keyword>
<dbReference type="InterPro" id="IPR036909">
    <property type="entry name" value="Cyt_c-like_dom_sf"/>
</dbReference>
<evidence type="ECO:0000256" key="3">
    <source>
        <dbReference type="ARBA" id="ARBA00023004"/>
    </source>
</evidence>
<evidence type="ECO:0000313" key="8">
    <source>
        <dbReference type="Proteomes" id="UP000742631"/>
    </source>
</evidence>
<protein>
    <submittedName>
        <fullName evidence="7">Cytochrome c</fullName>
    </submittedName>
</protein>
<sequence length="139" mass="14760">MRSTIGSGRSWSRLTRVAPLILSGFPAVAAPTLDGPFTERQAERGQAIYNDHCAECHRPDLTGALGSSLVDGAFKRSWAGKPVSDLRAWIKANMPPNAPDTLPDDQLDPIVALILMKNGVAPGQTPLSKANAGGLFPEE</sequence>
<comment type="caution">
    <text evidence="7">The sequence shown here is derived from an EMBL/GenBank/DDBJ whole genome shotgun (WGS) entry which is preliminary data.</text>
</comment>
<keyword evidence="5" id="KW-0732">Signal</keyword>
<keyword evidence="1 4" id="KW-0349">Heme</keyword>
<evidence type="ECO:0000259" key="6">
    <source>
        <dbReference type="PROSITE" id="PS51007"/>
    </source>
</evidence>
<reference evidence="7" key="1">
    <citation type="journal article" date="2021" name="PeerJ">
        <title>Extensive microbial diversity within the chicken gut microbiome revealed by metagenomics and culture.</title>
        <authorList>
            <person name="Gilroy R."/>
            <person name="Ravi A."/>
            <person name="Getino M."/>
            <person name="Pursley I."/>
            <person name="Horton D.L."/>
            <person name="Alikhan N.F."/>
            <person name="Baker D."/>
            <person name="Gharbi K."/>
            <person name="Hall N."/>
            <person name="Watson M."/>
            <person name="Adriaenssens E.M."/>
            <person name="Foster-Nyarko E."/>
            <person name="Jarju S."/>
            <person name="Secka A."/>
            <person name="Antonio M."/>
            <person name="Oren A."/>
            <person name="Chaudhuri R.R."/>
            <person name="La Ragione R."/>
            <person name="Hildebrand F."/>
            <person name="Pallen M.J."/>
        </authorList>
    </citation>
    <scope>NUCLEOTIDE SEQUENCE</scope>
    <source>
        <strain evidence="7">316</strain>
    </source>
</reference>
<dbReference type="Proteomes" id="UP000742631">
    <property type="component" value="Unassembled WGS sequence"/>
</dbReference>
<accession>A0A921E2X0</accession>
<feature type="domain" description="Cytochrome c" evidence="6">
    <location>
        <begin position="40"/>
        <end position="118"/>
    </location>
</feature>
<feature type="signal peptide" evidence="5">
    <location>
        <begin position="1"/>
        <end position="29"/>
    </location>
</feature>
<evidence type="ECO:0000256" key="5">
    <source>
        <dbReference type="SAM" id="SignalP"/>
    </source>
</evidence>
<evidence type="ECO:0000256" key="4">
    <source>
        <dbReference type="PROSITE-ProRule" id="PRU00433"/>
    </source>
</evidence>
<dbReference type="SUPFAM" id="SSF46626">
    <property type="entry name" value="Cytochrome c"/>
    <property type="match status" value="1"/>
</dbReference>
<dbReference type="GO" id="GO:0009055">
    <property type="term" value="F:electron transfer activity"/>
    <property type="evidence" value="ECO:0007669"/>
    <property type="project" value="InterPro"/>
</dbReference>
<feature type="chain" id="PRO_5037711651" evidence="5">
    <location>
        <begin position="30"/>
        <end position="139"/>
    </location>
</feature>
<dbReference type="PROSITE" id="PS51007">
    <property type="entry name" value="CYTC"/>
    <property type="match status" value="1"/>
</dbReference>
<dbReference type="Pfam" id="PF13442">
    <property type="entry name" value="Cytochrome_CBB3"/>
    <property type="match status" value="1"/>
</dbReference>
<proteinExistence type="predicted"/>